<evidence type="ECO:0000256" key="8">
    <source>
        <dbReference type="SAM" id="Phobius"/>
    </source>
</evidence>
<dbReference type="InterPro" id="IPR036640">
    <property type="entry name" value="ABC1_TM_sf"/>
</dbReference>
<dbReference type="CDD" id="cd03225">
    <property type="entry name" value="ABC_cobalt_CbiO_domain1"/>
    <property type="match status" value="1"/>
</dbReference>
<dbReference type="GO" id="GO:0005524">
    <property type="term" value="F:ATP binding"/>
    <property type="evidence" value="ECO:0007669"/>
    <property type="project" value="UniProtKB-KW"/>
</dbReference>
<dbReference type="PROSITE" id="PS50893">
    <property type="entry name" value="ABC_TRANSPORTER_2"/>
    <property type="match status" value="3"/>
</dbReference>
<feature type="transmembrane region" description="Helical" evidence="8">
    <location>
        <begin position="560"/>
        <end position="580"/>
    </location>
</feature>
<evidence type="ECO:0000256" key="5">
    <source>
        <dbReference type="ARBA" id="ARBA00022840"/>
    </source>
</evidence>
<dbReference type="InterPro" id="IPR027417">
    <property type="entry name" value="P-loop_NTPase"/>
</dbReference>
<dbReference type="Pfam" id="PF00664">
    <property type="entry name" value="ABC_membrane"/>
    <property type="match status" value="1"/>
</dbReference>
<evidence type="ECO:0000256" key="2">
    <source>
        <dbReference type="ARBA" id="ARBA00022448"/>
    </source>
</evidence>
<dbReference type="PANTHER" id="PTHR24221">
    <property type="entry name" value="ATP-BINDING CASSETTE SUB-FAMILY B"/>
    <property type="match status" value="1"/>
</dbReference>
<comment type="caution">
    <text evidence="11">The sequence shown here is derived from an EMBL/GenBank/DDBJ whole genome shotgun (WGS) entry which is preliminary data.</text>
</comment>
<evidence type="ECO:0000256" key="4">
    <source>
        <dbReference type="ARBA" id="ARBA00022741"/>
    </source>
</evidence>
<dbReference type="Proteomes" id="UP000636394">
    <property type="component" value="Unassembled WGS sequence"/>
</dbReference>
<keyword evidence="4" id="KW-0547">Nucleotide-binding</keyword>
<dbReference type="Gene3D" id="3.40.50.300">
    <property type="entry name" value="P-loop containing nucleotide triphosphate hydrolases"/>
    <property type="match status" value="3"/>
</dbReference>
<dbReference type="CDD" id="cd07346">
    <property type="entry name" value="ABC_6TM_exporters"/>
    <property type="match status" value="1"/>
</dbReference>
<dbReference type="InterPro" id="IPR015856">
    <property type="entry name" value="ABC_transpr_CbiO/EcfA_su"/>
</dbReference>
<proteinExistence type="predicted"/>
<dbReference type="InterPro" id="IPR039421">
    <property type="entry name" value="Type_1_exporter"/>
</dbReference>
<feature type="domain" description="ABC transporter" evidence="9">
    <location>
        <begin position="836"/>
        <end position="1069"/>
    </location>
</feature>
<evidence type="ECO:0000256" key="6">
    <source>
        <dbReference type="ARBA" id="ARBA00022989"/>
    </source>
</evidence>
<keyword evidence="2" id="KW-0813">Transport</keyword>
<dbReference type="PROSITE" id="PS00211">
    <property type="entry name" value="ABC_TRANSPORTER_1"/>
    <property type="match status" value="2"/>
</dbReference>
<accession>A0ABX0ILR8</accession>
<keyword evidence="5 11" id="KW-0067">ATP-binding</keyword>
<evidence type="ECO:0000259" key="9">
    <source>
        <dbReference type="PROSITE" id="PS50893"/>
    </source>
</evidence>
<comment type="subcellular location">
    <subcellularLocation>
        <location evidence="1">Cell membrane</location>
        <topology evidence="1">Multi-pass membrane protein</topology>
    </subcellularLocation>
</comment>
<dbReference type="SMART" id="SM00382">
    <property type="entry name" value="AAA"/>
    <property type="match status" value="3"/>
</dbReference>
<evidence type="ECO:0000313" key="11">
    <source>
        <dbReference type="EMBL" id="NHM14751.1"/>
    </source>
</evidence>
<dbReference type="InterPro" id="IPR017871">
    <property type="entry name" value="ABC_transporter-like_CS"/>
</dbReference>
<keyword evidence="12" id="KW-1185">Reference proteome</keyword>
<dbReference type="EMBL" id="WPCR01000011">
    <property type="protein sequence ID" value="NHM14751.1"/>
    <property type="molecule type" value="Genomic_DNA"/>
</dbReference>
<dbReference type="Pfam" id="PF00005">
    <property type="entry name" value="ABC_tran"/>
    <property type="match status" value="3"/>
</dbReference>
<feature type="domain" description="ABC transporter" evidence="9">
    <location>
        <begin position="271"/>
        <end position="492"/>
    </location>
</feature>
<evidence type="ECO:0000256" key="3">
    <source>
        <dbReference type="ARBA" id="ARBA00022692"/>
    </source>
</evidence>
<feature type="transmembrane region" description="Helical" evidence="8">
    <location>
        <begin position="779"/>
        <end position="801"/>
    </location>
</feature>
<feature type="domain" description="ABC transporter" evidence="9">
    <location>
        <begin position="2"/>
        <end position="243"/>
    </location>
</feature>
<evidence type="ECO:0000259" key="10">
    <source>
        <dbReference type="PROSITE" id="PS50929"/>
    </source>
</evidence>
<keyword evidence="6 8" id="KW-1133">Transmembrane helix</keyword>
<protein>
    <submittedName>
        <fullName evidence="11">ATP-binding cassette domain-containing protein</fullName>
    </submittedName>
</protein>
<gene>
    <name evidence="11" type="ORF">GMI68_08265</name>
</gene>
<dbReference type="SUPFAM" id="SSF90123">
    <property type="entry name" value="ABC transporter transmembrane region"/>
    <property type="match status" value="1"/>
</dbReference>
<dbReference type="SUPFAM" id="SSF52540">
    <property type="entry name" value="P-loop containing nucleoside triphosphate hydrolases"/>
    <property type="match status" value="3"/>
</dbReference>
<keyword evidence="7 8" id="KW-0472">Membrane</keyword>
<feature type="transmembrane region" description="Helical" evidence="8">
    <location>
        <begin position="662"/>
        <end position="681"/>
    </location>
</feature>
<evidence type="ECO:0000256" key="7">
    <source>
        <dbReference type="ARBA" id="ARBA00023136"/>
    </source>
</evidence>
<feature type="transmembrane region" description="Helical" evidence="8">
    <location>
        <begin position="521"/>
        <end position="540"/>
    </location>
</feature>
<dbReference type="InterPro" id="IPR003593">
    <property type="entry name" value="AAA+_ATPase"/>
</dbReference>
<dbReference type="NCBIfam" id="NF010167">
    <property type="entry name" value="PRK13648.1"/>
    <property type="match status" value="3"/>
</dbReference>
<dbReference type="Gene3D" id="1.20.1560.10">
    <property type="entry name" value="ABC transporter type 1, transmembrane domain"/>
    <property type="match status" value="1"/>
</dbReference>
<dbReference type="InterPro" id="IPR003439">
    <property type="entry name" value="ABC_transporter-like_ATP-bd"/>
</dbReference>
<dbReference type="PANTHER" id="PTHR24221:SF654">
    <property type="entry name" value="ATP-BINDING CASSETTE SUB-FAMILY B MEMBER 6"/>
    <property type="match status" value="1"/>
</dbReference>
<evidence type="ECO:0000313" key="12">
    <source>
        <dbReference type="Proteomes" id="UP000636394"/>
    </source>
</evidence>
<evidence type="ECO:0000256" key="1">
    <source>
        <dbReference type="ARBA" id="ARBA00004651"/>
    </source>
</evidence>
<keyword evidence="3 8" id="KW-0812">Transmembrane</keyword>
<sequence length="1085" mass="117850">MIRFENVSFHYGGEHGTGEGVDNIDLAIAEGECVVFCGRSGCGKTTITRLINGLAPHFFEGVMEGAVYIGETCVTTEPLSVTASLAGSVFQNPKSQFFNVDTTGELSFGCENLGMERDEIRVRVARATDDLQLQALVDRNIFELSGGEKQQIAFGSVYATDPLVYVMDEPSSNLDRAAMHRLHDVIARVKAAGKTVVVSEHRLHFLMDIADRFIYLDDGRIAGEYTPEELAALTNDELRALGLRTTNLNSLVASKQNREEDSAFTRSTPAIEALDLSCVKGGAHILDIERLNLPTNSIIALIGDNGSGKSTLSEALCGVIPSNGGIAFESSYLGDKARAKRSFMVMQDVNRQLFSDSSIEEVLLNASTTREEALAVLDRLGLAECANRHPNSLSGGQKQRVAIASALCAGKDVIFYDEPTSGLDREGMELFATLLRDMKGKVGTQVIVTHDPELIMAACTHVLRMDNGRVVGIYPLNAEGRERVIYYFTSKSAQNTSRKRDKRGAIARILSYAGKHKRKTIAAAAAMTVGALFSVIPYLLAYRLIDAVVQGQSLTLESAVPLLIGILACLVMHAVCYMLGLSLSHRGAYETLYNIRCSLQEKLDHQPIGSIRDRGSGALKKLFTDDIESIELLLAHMIPEGIANISVSVVALLTMAAIDWRLCLLTVIIVAFGVSASGQMYEVGMDRMGSYFAATKRLNNTIVEYVNGMEVVRVFNRSGDATEKIEHAVQGYRDFALAWYEVCWPWMAVYGSIFWTITLYTLPVGALFILLGTLSVSEYILVLCMSFGIGQLLSHIIGFMGSIPQVNYKIQALEKALDQPPLREGSAAFSGTSHDIALDDVHFGYGNDEVLKGISFTAYEGQMTAVVGPSGSGKSTIAKLVAHYCDIESGKVSLGGQDICDMRLEELNNQIAYVSQEQFLLNQSILENIRIGKPCATDAEVKEAARKAMCEEFISQLPHGYNTQAGAAGGMLSGGQRQRIAFARAMLKDAPVIVLDEATAYVDPENTEKMSAAIAELVRNKTVIVIAHRLSTIVDADKILVLDGGTIVDEGTHEQLLARCALYRDLWAASERASAWSLKGGDAAC</sequence>
<dbReference type="PROSITE" id="PS50929">
    <property type="entry name" value="ABC_TM1F"/>
    <property type="match status" value="1"/>
</dbReference>
<feature type="transmembrane region" description="Helical" evidence="8">
    <location>
        <begin position="747"/>
        <end position="772"/>
    </location>
</feature>
<dbReference type="InterPro" id="IPR011527">
    <property type="entry name" value="ABC1_TM_dom"/>
</dbReference>
<feature type="domain" description="ABC transmembrane type-1" evidence="10">
    <location>
        <begin position="521"/>
        <end position="805"/>
    </location>
</feature>
<reference evidence="11 12" key="1">
    <citation type="submission" date="2019-11" db="EMBL/GenBank/DDBJ databases">
        <title>Eggerthellaceae novel genus isolated from the rectal contents of marmort.</title>
        <authorList>
            <person name="Zhang G."/>
        </authorList>
    </citation>
    <scope>NUCLEOTIDE SEQUENCE [LARGE SCALE GENOMIC DNA]</scope>
    <source>
        <strain evidence="12">zg-886</strain>
    </source>
</reference>
<organism evidence="11 12">
    <name type="scientific">Xiamenia xianingshaonis</name>
    <dbReference type="NCBI Taxonomy" id="2682776"/>
    <lineage>
        <taxon>Bacteria</taxon>
        <taxon>Bacillati</taxon>
        <taxon>Actinomycetota</taxon>
        <taxon>Coriobacteriia</taxon>
        <taxon>Eggerthellales</taxon>
        <taxon>Eggerthellaceae</taxon>
        <taxon>Xiamenia</taxon>
    </lineage>
</organism>
<name>A0ABX0ILR8_9ACTN</name>